<proteinExistence type="predicted"/>
<dbReference type="PROSITE" id="PS51354">
    <property type="entry name" value="GLUTAREDOXIN_2"/>
    <property type="match status" value="1"/>
</dbReference>
<evidence type="ECO:0000313" key="2">
    <source>
        <dbReference type="EMBL" id="QHS94247.1"/>
    </source>
</evidence>
<feature type="domain" description="Glutaredoxin" evidence="1">
    <location>
        <begin position="14"/>
        <end position="77"/>
    </location>
</feature>
<sequence length="110" mass="12552">MEVIKNILNKNSLVYFKLPGCSDCNKLDIFLKEKGVTCLCFNLSEIDDDNSYEEAVSHLHSLSKTRRCPMLFINGTYYGDYNAVLNLYAVGELSKILKSELNVTIEDQEF</sequence>
<dbReference type="InterPro" id="IPR002109">
    <property type="entry name" value="Glutaredoxin"/>
</dbReference>
<dbReference type="AlphaFoldDB" id="A0A6C0BP90"/>
<dbReference type="EMBL" id="MN739218">
    <property type="protein sequence ID" value="QHS94247.1"/>
    <property type="molecule type" value="Genomic_DNA"/>
</dbReference>
<dbReference type="Gene3D" id="3.40.30.10">
    <property type="entry name" value="Glutaredoxin"/>
    <property type="match status" value="1"/>
</dbReference>
<reference evidence="2" key="1">
    <citation type="journal article" date="2020" name="Nature">
        <title>Giant virus diversity and host interactions through global metagenomics.</title>
        <authorList>
            <person name="Schulz F."/>
            <person name="Roux S."/>
            <person name="Paez-Espino D."/>
            <person name="Jungbluth S."/>
            <person name="Walsh D.A."/>
            <person name="Denef V.J."/>
            <person name="McMahon K.D."/>
            <person name="Konstantinidis K.T."/>
            <person name="Eloe-Fadrosh E.A."/>
            <person name="Kyrpides N.C."/>
            <person name="Woyke T."/>
        </authorList>
    </citation>
    <scope>NUCLEOTIDE SEQUENCE</scope>
    <source>
        <strain evidence="2">GVMAG-M-3300018416-26</strain>
    </source>
</reference>
<accession>A0A6C0BP90</accession>
<name>A0A6C0BP90_9ZZZZ</name>
<evidence type="ECO:0000259" key="1">
    <source>
        <dbReference type="Pfam" id="PF00462"/>
    </source>
</evidence>
<dbReference type="Pfam" id="PF00462">
    <property type="entry name" value="Glutaredoxin"/>
    <property type="match status" value="1"/>
</dbReference>
<dbReference type="InterPro" id="IPR036249">
    <property type="entry name" value="Thioredoxin-like_sf"/>
</dbReference>
<protein>
    <recommendedName>
        <fullName evidence="1">Glutaredoxin domain-containing protein</fullName>
    </recommendedName>
</protein>
<dbReference type="SUPFAM" id="SSF52833">
    <property type="entry name" value="Thioredoxin-like"/>
    <property type="match status" value="1"/>
</dbReference>
<organism evidence="2">
    <name type="scientific">viral metagenome</name>
    <dbReference type="NCBI Taxonomy" id="1070528"/>
    <lineage>
        <taxon>unclassified sequences</taxon>
        <taxon>metagenomes</taxon>
        <taxon>organismal metagenomes</taxon>
    </lineage>
</organism>